<evidence type="ECO:0000313" key="1">
    <source>
        <dbReference type="EMBL" id="CAE7940756.1"/>
    </source>
</evidence>
<dbReference type="EMBL" id="CAJNJA010092252">
    <property type="protein sequence ID" value="CAE7940756.1"/>
    <property type="molecule type" value="Genomic_DNA"/>
</dbReference>
<dbReference type="Proteomes" id="UP000601435">
    <property type="component" value="Unassembled WGS sequence"/>
</dbReference>
<organism evidence="1 2">
    <name type="scientific">Symbiodinium necroappetens</name>
    <dbReference type="NCBI Taxonomy" id="1628268"/>
    <lineage>
        <taxon>Eukaryota</taxon>
        <taxon>Sar</taxon>
        <taxon>Alveolata</taxon>
        <taxon>Dinophyceae</taxon>
        <taxon>Suessiales</taxon>
        <taxon>Symbiodiniaceae</taxon>
        <taxon>Symbiodinium</taxon>
    </lineage>
</organism>
<evidence type="ECO:0000313" key="2">
    <source>
        <dbReference type="Proteomes" id="UP000601435"/>
    </source>
</evidence>
<accession>A0A813C9H5</accession>
<comment type="caution">
    <text evidence="1">The sequence shown here is derived from an EMBL/GenBank/DDBJ whole genome shotgun (WGS) entry which is preliminary data.</text>
</comment>
<sequence>MANADMDVDAQEALCGQKLGTKPEPGLDAPWGRNDTIQEYRPSETHSDWLETKDMVMHPPHEERRNGDGAGAVRYSSQVEDHEGRGARKLSYSLKLALFKQLLITMHERLSETFKTPTAMEHAKSLGWIDSDQNWLTLKWKPTQQALEVDTSTRAVPTTDLLSQLAQMRRAINEEILLRFRSIRHLSPAVKAEWIQFQLVVSFRPEAAPVWSALQGWIERAAWHVLGCRLRRDRPNYDSLVNEIWSYH</sequence>
<reference evidence="1" key="1">
    <citation type="submission" date="2021-02" db="EMBL/GenBank/DDBJ databases">
        <authorList>
            <person name="Dougan E. K."/>
            <person name="Rhodes N."/>
            <person name="Thang M."/>
            <person name="Chan C."/>
        </authorList>
    </citation>
    <scope>NUCLEOTIDE SEQUENCE</scope>
</reference>
<protein>
    <submittedName>
        <fullName evidence="1">Uncharacterized protein</fullName>
    </submittedName>
</protein>
<name>A0A813C9H5_9DINO</name>
<keyword evidence="2" id="KW-1185">Reference proteome</keyword>
<proteinExistence type="predicted"/>
<gene>
    <name evidence="1" type="ORF">SNEC2469_LOCUS34020</name>
</gene>
<dbReference type="AlphaFoldDB" id="A0A813C9H5"/>